<dbReference type="InterPro" id="IPR003646">
    <property type="entry name" value="SH3-like_bac-type"/>
</dbReference>
<evidence type="ECO:0000313" key="5">
    <source>
        <dbReference type="Proteomes" id="UP000229433"/>
    </source>
</evidence>
<evidence type="ECO:0000256" key="2">
    <source>
        <dbReference type="SAM" id="Phobius"/>
    </source>
</evidence>
<dbReference type="SMART" id="SM00028">
    <property type="entry name" value="TPR"/>
    <property type="match status" value="2"/>
</dbReference>
<keyword evidence="5" id="KW-1185">Reference proteome</keyword>
<keyword evidence="2" id="KW-1133">Transmembrane helix</keyword>
<feature type="transmembrane region" description="Helical" evidence="2">
    <location>
        <begin position="146"/>
        <end position="167"/>
    </location>
</feature>
<feature type="repeat" description="TPR" evidence="1">
    <location>
        <begin position="74"/>
        <end position="107"/>
    </location>
</feature>
<name>A0A2G1VSA9_9FLAO</name>
<dbReference type="InterPro" id="IPR011990">
    <property type="entry name" value="TPR-like_helical_dom_sf"/>
</dbReference>
<dbReference type="InterPro" id="IPR019734">
    <property type="entry name" value="TPR_rpt"/>
</dbReference>
<dbReference type="EMBL" id="NQXA01000003">
    <property type="protein sequence ID" value="PHQ29658.1"/>
    <property type="molecule type" value="Genomic_DNA"/>
</dbReference>
<gene>
    <name evidence="4" type="ORF">CJ305_06690</name>
</gene>
<dbReference type="PROSITE" id="PS50293">
    <property type="entry name" value="TPR_REGION"/>
    <property type="match status" value="1"/>
</dbReference>
<keyword evidence="2" id="KW-0812">Transmembrane</keyword>
<dbReference type="PROSITE" id="PS51781">
    <property type="entry name" value="SH3B"/>
    <property type="match status" value="1"/>
</dbReference>
<dbReference type="Proteomes" id="UP000229433">
    <property type="component" value="Unassembled WGS sequence"/>
</dbReference>
<feature type="transmembrane region" description="Helical" evidence="2">
    <location>
        <begin position="20"/>
        <end position="37"/>
    </location>
</feature>
<comment type="caution">
    <text evidence="4">The sequence shown here is derived from an EMBL/GenBank/DDBJ whole genome shotgun (WGS) entry which is preliminary data.</text>
</comment>
<evidence type="ECO:0000256" key="1">
    <source>
        <dbReference type="PROSITE-ProRule" id="PRU00339"/>
    </source>
</evidence>
<dbReference type="Pfam" id="PF13432">
    <property type="entry name" value="TPR_16"/>
    <property type="match status" value="1"/>
</dbReference>
<organism evidence="4 5">
    <name type="scientific">Leeuwenhoekiella nanhaiensis</name>
    <dbReference type="NCBI Taxonomy" id="1655491"/>
    <lineage>
        <taxon>Bacteria</taxon>
        <taxon>Pseudomonadati</taxon>
        <taxon>Bacteroidota</taxon>
        <taxon>Flavobacteriia</taxon>
        <taxon>Flavobacteriales</taxon>
        <taxon>Flavobacteriaceae</taxon>
        <taxon>Leeuwenhoekiella</taxon>
    </lineage>
</organism>
<dbReference type="AlphaFoldDB" id="A0A2G1VSA9"/>
<dbReference type="OrthoDB" id="9776208at2"/>
<sequence>MIKNIEFFRPKTSGISLDRIRILPVFVMLLTLFGLQAQTPEQLFETGNSQYAQNNYEEAIKNYEKVLDAGYESAAVYYNLGNANYKLNRIAPSIYNYEKALQLKPNDQEIKNNLEFAQNMTVDAITPLPQNTFKKWYRAVLGLFSLNGWAILTVVLLGVFTLCFLVYYFSTSTSLKRGFFTVSFLALGLGLLSLTMAFQAQADAQNRNFAIVFSPEAEIKNAPNLAGESSFVLHEGTKVRVLEQDVNWARIQLADGKEGWIPASDLKIL</sequence>
<dbReference type="InterPro" id="IPR036028">
    <property type="entry name" value="SH3-like_dom_sf"/>
</dbReference>
<keyword evidence="1" id="KW-0802">TPR repeat</keyword>
<dbReference type="SMART" id="SM00287">
    <property type="entry name" value="SH3b"/>
    <property type="match status" value="1"/>
</dbReference>
<proteinExistence type="predicted"/>
<feature type="transmembrane region" description="Helical" evidence="2">
    <location>
        <begin position="179"/>
        <end position="198"/>
    </location>
</feature>
<dbReference type="Gene3D" id="1.25.40.10">
    <property type="entry name" value="Tetratricopeptide repeat domain"/>
    <property type="match status" value="1"/>
</dbReference>
<reference evidence="4 5" key="1">
    <citation type="submission" date="2017-08" db="EMBL/GenBank/DDBJ databases">
        <title>The whole genome shortgun sequences of strain Leeuwenhoekiella nanhaiensis G18 from the South China Sea.</title>
        <authorList>
            <person name="Liu Q."/>
        </authorList>
    </citation>
    <scope>NUCLEOTIDE SEQUENCE [LARGE SCALE GENOMIC DNA]</scope>
    <source>
        <strain evidence="4 5">G18</strain>
    </source>
</reference>
<evidence type="ECO:0000313" key="4">
    <source>
        <dbReference type="EMBL" id="PHQ29658.1"/>
    </source>
</evidence>
<dbReference type="PROSITE" id="PS50005">
    <property type="entry name" value="TPR"/>
    <property type="match status" value="2"/>
</dbReference>
<feature type="domain" description="SH3b" evidence="3">
    <location>
        <begin position="204"/>
        <end position="269"/>
    </location>
</feature>
<dbReference type="Pfam" id="PF08239">
    <property type="entry name" value="SH3_3"/>
    <property type="match status" value="1"/>
</dbReference>
<dbReference type="Gene3D" id="2.30.30.40">
    <property type="entry name" value="SH3 Domains"/>
    <property type="match status" value="1"/>
</dbReference>
<dbReference type="SUPFAM" id="SSF48452">
    <property type="entry name" value="TPR-like"/>
    <property type="match status" value="1"/>
</dbReference>
<feature type="repeat" description="TPR" evidence="1">
    <location>
        <begin position="40"/>
        <end position="73"/>
    </location>
</feature>
<evidence type="ECO:0000259" key="3">
    <source>
        <dbReference type="PROSITE" id="PS51781"/>
    </source>
</evidence>
<protein>
    <submittedName>
        <fullName evidence="4">Ion channel protein</fullName>
    </submittedName>
</protein>
<accession>A0A2G1VSA9</accession>
<keyword evidence="2" id="KW-0472">Membrane</keyword>
<dbReference type="SUPFAM" id="SSF50044">
    <property type="entry name" value="SH3-domain"/>
    <property type="match status" value="1"/>
</dbReference>